<comment type="function">
    <text evidence="6">Part of the phosphoribosylformylglycinamidine synthase complex involved in the purines biosynthetic pathway. Catalyzes the ATP-dependent conversion of formylglycinamide ribonucleotide (FGAR) and glutamine to yield formylglycinamidine ribonucleotide (FGAM) and glutamate. The FGAM synthase complex is composed of three subunits. PurQ produces an ammonia molecule by converting glutamine to glutamate. PurL transfers the ammonia molecule to FGAR to form FGAM in an ATP-dependent manner. PurS interacts with PurQ and PurL and is thought to assist in the transfer of the ammonia molecule from PurQ to PurL.</text>
</comment>
<keyword evidence="3 6" id="KW-0547">Nucleotide-binding</keyword>
<keyword evidence="4 6" id="KW-0658">Purine biosynthesis</keyword>
<evidence type="ECO:0000256" key="4">
    <source>
        <dbReference type="ARBA" id="ARBA00022755"/>
    </source>
</evidence>
<evidence type="ECO:0000256" key="6">
    <source>
        <dbReference type="HAMAP-Rule" id="MF_01926"/>
    </source>
</evidence>
<dbReference type="NCBIfam" id="NF004630">
    <property type="entry name" value="PRK05974.1"/>
    <property type="match status" value="1"/>
</dbReference>
<evidence type="ECO:0000313" key="7">
    <source>
        <dbReference type="EMBL" id="TYP58517.1"/>
    </source>
</evidence>
<comment type="pathway">
    <text evidence="6">Purine metabolism; IMP biosynthesis via de novo pathway; 5-amino-1-(5-phospho-D-ribosyl)imidazole from N(2)-formyl-N(1)-(5-phospho-D-ribosyl)glycinamide: step 1/2.</text>
</comment>
<dbReference type="NCBIfam" id="TIGR00302">
    <property type="entry name" value="phosphoribosylformylglycinamidine synthase subunit PurS"/>
    <property type="match status" value="1"/>
</dbReference>
<reference evidence="7 8" key="1">
    <citation type="submission" date="2019-07" db="EMBL/GenBank/DDBJ databases">
        <title>Genomic Encyclopedia of Type Strains, Phase I: the one thousand microbial genomes (KMG-I) project.</title>
        <authorList>
            <person name="Kyrpides N."/>
        </authorList>
    </citation>
    <scope>NUCLEOTIDE SEQUENCE [LARGE SCALE GENOMIC DNA]</scope>
    <source>
        <strain evidence="7 8">DSM 16647</strain>
    </source>
</reference>
<dbReference type="EMBL" id="VNHO01000003">
    <property type="protein sequence ID" value="TYP58517.1"/>
    <property type="molecule type" value="Genomic_DNA"/>
</dbReference>
<dbReference type="Gene3D" id="3.30.1280.10">
    <property type="entry name" value="Phosphoribosylformylglycinamidine synthase subunit PurS"/>
    <property type="match status" value="1"/>
</dbReference>
<keyword evidence="2 6" id="KW-0436">Ligase</keyword>
<comment type="caution">
    <text evidence="7">The sequence shown here is derived from an EMBL/GenBank/DDBJ whole genome shotgun (WGS) entry which is preliminary data.</text>
</comment>
<evidence type="ECO:0000313" key="8">
    <source>
        <dbReference type="Proteomes" id="UP000322294"/>
    </source>
</evidence>
<dbReference type="AlphaFoldDB" id="A0A5S5AXC0"/>
<evidence type="ECO:0000256" key="1">
    <source>
        <dbReference type="ARBA" id="ARBA00022490"/>
    </source>
</evidence>
<keyword evidence="8" id="KW-1185">Reference proteome</keyword>
<dbReference type="OrthoDB" id="9799101at2"/>
<dbReference type="InterPro" id="IPR003850">
    <property type="entry name" value="PurS"/>
</dbReference>
<dbReference type="GO" id="GO:0005524">
    <property type="term" value="F:ATP binding"/>
    <property type="evidence" value="ECO:0007669"/>
    <property type="project" value="UniProtKB-UniRule"/>
</dbReference>
<dbReference type="RefSeq" id="WP_148866077.1">
    <property type="nucleotide sequence ID" value="NZ_VNHO01000003.1"/>
</dbReference>
<keyword evidence="5 6" id="KW-0067">ATP-binding</keyword>
<evidence type="ECO:0000256" key="5">
    <source>
        <dbReference type="ARBA" id="ARBA00022840"/>
    </source>
</evidence>
<dbReference type="UniPathway" id="UPA00074">
    <property type="reaction ID" value="UER00128"/>
</dbReference>
<gene>
    <name evidence="6" type="primary">purS</name>
    <name evidence="7" type="ORF">LZ11_00362</name>
</gene>
<dbReference type="GO" id="GO:0005737">
    <property type="term" value="C:cytoplasm"/>
    <property type="evidence" value="ECO:0007669"/>
    <property type="project" value="UniProtKB-SubCell"/>
</dbReference>
<evidence type="ECO:0000256" key="3">
    <source>
        <dbReference type="ARBA" id="ARBA00022741"/>
    </source>
</evidence>
<comment type="subunit">
    <text evidence="6">Part of the FGAM synthase complex composed of 1 PurL, 1 PurQ and 2 PurS subunits.</text>
</comment>
<dbReference type="EC" id="6.3.5.3" evidence="6"/>
<dbReference type="PANTHER" id="PTHR34696">
    <property type="entry name" value="PHOSPHORIBOSYLFORMYLGLYCINAMIDINE SYNTHASE SUBUNIT PURS"/>
    <property type="match status" value="1"/>
</dbReference>
<dbReference type="InterPro" id="IPR036604">
    <property type="entry name" value="PurS-like_sf"/>
</dbReference>
<dbReference type="GO" id="GO:0004642">
    <property type="term" value="F:phosphoribosylformylglycinamidine synthase activity"/>
    <property type="evidence" value="ECO:0007669"/>
    <property type="project" value="UniProtKB-UniRule"/>
</dbReference>
<keyword evidence="1 6" id="KW-0963">Cytoplasm</keyword>
<organism evidence="7 8">
    <name type="scientific">Thermosediminibacter litoriperuensis</name>
    <dbReference type="NCBI Taxonomy" id="291989"/>
    <lineage>
        <taxon>Bacteria</taxon>
        <taxon>Bacillati</taxon>
        <taxon>Bacillota</taxon>
        <taxon>Clostridia</taxon>
        <taxon>Thermosediminibacterales</taxon>
        <taxon>Thermosediminibacteraceae</taxon>
        <taxon>Thermosediminibacter</taxon>
    </lineage>
</organism>
<name>A0A5S5AXC0_9FIRM</name>
<dbReference type="GO" id="GO:0006189">
    <property type="term" value="P:'de novo' IMP biosynthetic process"/>
    <property type="evidence" value="ECO:0007669"/>
    <property type="project" value="UniProtKB-UniRule"/>
</dbReference>
<dbReference type="SUPFAM" id="SSF82697">
    <property type="entry name" value="PurS-like"/>
    <property type="match status" value="1"/>
</dbReference>
<accession>A0A5S5AXC0</accession>
<dbReference type="Pfam" id="PF02700">
    <property type="entry name" value="PurS"/>
    <property type="match status" value="1"/>
</dbReference>
<dbReference type="HAMAP" id="MF_01926">
    <property type="entry name" value="PurS"/>
    <property type="match status" value="1"/>
</dbReference>
<comment type="catalytic activity">
    <reaction evidence="6">
        <text>N(2)-formyl-N(1)-(5-phospho-beta-D-ribosyl)glycinamide + L-glutamine + ATP + H2O = 2-formamido-N(1)-(5-O-phospho-beta-D-ribosyl)acetamidine + L-glutamate + ADP + phosphate + H(+)</text>
        <dbReference type="Rhea" id="RHEA:17129"/>
        <dbReference type="ChEBI" id="CHEBI:15377"/>
        <dbReference type="ChEBI" id="CHEBI:15378"/>
        <dbReference type="ChEBI" id="CHEBI:29985"/>
        <dbReference type="ChEBI" id="CHEBI:30616"/>
        <dbReference type="ChEBI" id="CHEBI:43474"/>
        <dbReference type="ChEBI" id="CHEBI:58359"/>
        <dbReference type="ChEBI" id="CHEBI:147286"/>
        <dbReference type="ChEBI" id="CHEBI:147287"/>
        <dbReference type="ChEBI" id="CHEBI:456216"/>
        <dbReference type="EC" id="6.3.5.3"/>
    </reaction>
</comment>
<dbReference type="Proteomes" id="UP000322294">
    <property type="component" value="Unassembled WGS sequence"/>
</dbReference>
<evidence type="ECO:0000256" key="2">
    <source>
        <dbReference type="ARBA" id="ARBA00022598"/>
    </source>
</evidence>
<sequence>MYLARIHVRFKPGVLDPQGTAIKGALNQLGFKGVKDVRAGKLIEITLEAEDREAADRAVREMCEKLLANPVIEDFTFEIAEENL</sequence>
<dbReference type="PANTHER" id="PTHR34696:SF1">
    <property type="entry name" value="PHOSPHORIBOSYLFORMYLGLYCINAMIDINE SYNTHASE SUBUNIT PURS"/>
    <property type="match status" value="1"/>
</dbReference>
<protein>
    <recommendedName>
        <fullName evidence="6">Phosphoribosylformylglycinamidine synthase subunit PurS</fullName>
        <shortName evidence="6">FGAM synthase</shortName>
        <ecNumber evidence="6">6.3.5.3</ecNumber>
    </recommendedName>
    <alternativeName>
        <fullName evidence="6">Formylglycinamide ribonucleotide amidotransferase subunit III</fullName>
        <shortName evidence="6">FGAR amidotransferase III</shortName>
        <shortName evidence="6">FGAR-AT III</shortName>
    </alternativeName>
    <alternativeName>
        <fullName evidence="6">Phosphoribosylformylglycinamidine synthase subunit III</fullName>
    </alternativeName>
</protein>
<comment type="similarity">
    <text evidence="6">Belongs to the PurS family.</text>
</comment>
<comment type="subcellular location">
    <subcellularLocation>
        <location evidence="6">Cytoplasm</location>
    </subcellularLocation>
</comment>
<proteinExistence type="inferred from homology"/>